<accession>A0A6P6I1L3</accession>
<feature type="compositionally biased region" description="Polar residues" evidence="1">
    <location>
        <begin position="229"/>
        <end position="238"/>
    </location>
</feature>
<dbReference type="GO" id="GO:0030544">
    <property type="term" value="F:Hsp70 protein binding"/>
    <property type="evidence" value="ECO:0007669"/>
    <property type="project" value="TreeGrafter"/>
</dbReference>
<dbReference type="RefSeq" id="XP_025781223.1">
    <property type="nucleotide sequence ID" value="XM_025925438.1"/>
</dbReference>
<dbReference type="Proteomes" id="UP000515131">
    <property type="component" value="Unplaced"/>
</dbReference>
<dbReference type="AlphaFoldDB" id="A0A6P6I1L3"/>
<dbReference type="Pfam" id="PF10274">
    <property type="entry name" value="ParcG"/>
    <property type="match status" value="1"/>
</dbReference>
<protein>
    <submittedName>
        <fullName evidence="3">Parkin coregulated gene protein</fullName>
    </submittedName>
</protein>
<evidence type="ECO:0000256" key="1">
    <source>
        <dbReference type="SAM" id="MobiDB-lite"/>
    </source>
</evidence>
<gene>
    <name evidence="3" type="primary">PACRG</name>
</gene>
<dbReference type="KEGG" id="pcoo:112862207"/>
<proteinExistence type="predicted"/>
<reference evidence="3" key="1">
    <citation type="submission" date="2025-08" db="UniProtKB">
        <authorList>
            <consortium name="RefSeq"/>
        </authorList>
    </citation>
    <scope>IDENTIFICATION</scope>
    <source>
        <tissue evidence="3">Blood</tissue>
    </source>
</reference>
<dbReference type="InterPro" id="IPR019399">
    <property type="entry name" value="Parkin_co-regulated_protein"/>
</dbReference>
<keyword evidence="2" id="KW-1185">Reference proteome</keyword>
<feature type="region of interest" description="Disordered" evidence="1">
    <location>
        <begin position="223"/>
        <end position="253"/>
    </location>
</feature>
<name>A0A6P6I1L3_PUMCO</name>
<dbReference type="GO" id="GO:0031982">
    <property type="term" value="C:vesicle"/>
    <property type="evidence" value="ECO:0007669"/>
    <property type="project" value="TreeGrafter"/>
</dbReference>
<dbReference type="GO" id="GO:0051879">
    <property type="term" value="F:Hsp90 protein binding"/>
    <property type="evidence" value="ECO:0007669"/>
    <property type="project" value="TreeGrafter"/>
</dbReference>
<sequence length="264" mass="30077">MVAEKETLSLNKCPDKMPKRTKLLAQQPLPVHQPHSLVSEGFTVKAMMKNSVVRGPPVAGAFKERPTKPTAFRKFYERGDFPIALEHDSKGNKIAWKVEIEKLDYHHYLPLFFEGLCEMTFPYEFFARQGIHDMLEHGGNKILPVIPQLIIPIKNALNLRNRQVICVTLKVLQHLAVSAEMVGEALVPYYRQILPILNIFKNMNDEQWAKWIRAGQTLKQARAVRHPSLESSQGTTGKRPQEGADGAGSPSRHFWFNEANFQQL</sequence>
<dbReference type="CTD" id="135138"/>
<evidence type="ECO:0000313" key="2">
    <source>
        <dbReference type="Proteomes" id="UP000515131"/>
    </source>
</evidence>
<dbReference type="PANTHER" id="PTHR21207:SF2">
    <property type="entry name" value="PARKIN COREGULATED GENE PROTEIN"/>
    <property type="match status" value="1"/>
</dbReference>
<organism evidence="2 3">
    <name type="scientific">Puma concolor</name>
    <name type="common">Mountain lion</name>
    <name type="synonym">Felis concolor</name>
    <dbReference type="NCBI Taxonomy" id="9696"/>
    <lineage>
        <taxon>Eukaryota</taxon>
        <taxon>Metazoa</taxon>
        <taxon>Chordata</taxon>
        <taxon>Craniata</taxon>
        <taxon>Vertebrata</taxon>
        <taxon>Euteleostomi</taxon>
        <taxon>Mammalia</taxon>
        <taxon>Eutheria</taxon>
        <taxon>Laurasiatheria</taxon>
        <taxon>Carnivora</taxon>
        <taxon>Feliformia</taxon>
        <taxon>Felidae</taxon>
        <taxon>Felinae</taxon>
        <taxon>Puma</taxon>
    </lineage>
</organism>
<evidence type="ECO:0000313" key="3">
    <source>
        <dbReference type="RefSeq" id="XP_025781223.1"/>
    </source>
</evidence>
<dbReference type="GeneID" id="112862207"/>
<dbReference type="GO" id="GO:0043005">
    <property type="term" value="C:neuron projection"/>
    <property type="evidence" value="ECO:0007669"/>
    <property type="project" value="TreeGrafter"/>
</dbReference>
<dbReference type="GO" id="GO:0005829">
    <property type="term" value="C:cytosol"/>
    <property type="evidence" value="ECO:0007669"/>
    <property type="project" value="TreeGrafter"/>
</dbReference>
<dbReference type="PANTHER" id="PTHR21207">
    <property type="entry name" value="PARKIN COREGULATED GENE PROTEIN PARK2 COREGULATED"/>
    <property type="match status" value="1"/>
</dbReference>